<organism evidence="1">
    <name type="scientific">marine sediment metagenome</name>
    <dbReference type="NCBI Taxonomy" id="412755"/>
    <lineage>
        <taxon>unclassified sequences</taxon>
        <taxon>metagenomes</taxon>
        <taxon>ecological metagenomes</taxon>
    </lineage>
</organism>
<protein>
    <submittedName>
        <fullName evidence="1">Uncharacterized protein</fullName>
    </submittedName>
</protein>
<evidence type="ECO:0000313" key="1">
    <source>
        <dbReference type="EMBL" id="KKM63123.1"/>
    </source>
</evidence>
<gene>
    <name evidence="1" type="ORF">LCGC14_1514690</name>
</gene>
<name>A0A0F9J0K6_9ZZZZ</name>
<reference evidence="1" key="1">
    <citation type="journal article" date="2015" name="Nature">
        <title>Complex archaea that bridge the gap between prokaryotes and eukaryotes.</title>
        <authorList>
            <person name="Spang A."/>
            <person name="Saw J.H."/>
            <person name="Jorgensen S.L."/>
            <person name="Zaremba-Niedzwiedzka K."/>
            <person name="Martijn J."/>
            <person name="Lind A.E."/>
            <person name="van Eijk R."/>
            <person name="Schleper C."/>
            <person name="Guy L."/>
            <person name="Ettema T.J."/>
        </authorList>
    </citation>
    <scope>NUCLEOTIDE SEQUENCE</scope>
</reference>
<comment type="caution">
    <text evidence="1">The sequence shown here is derived from an EMBL/GenBank/DDBJ whole genome shotgun (WGS) entry which is preliminary data.</text>
</comment>
<proteinExistence type="predicted"/>
<dbReference type="AlphaFoldDB" id="A0A0F9J0K6"/>
<dbReference type="EMBL" id="LAZR01011158">
    <property type="protein sequence ID" value="KKM63123.1"/>
    <property type="molecule type" value="Genomic_DNA"/>
</dbReference>
<accession>A0A0F9J0K6</accession>
<sequence>MDGFAYIVQILDMGLRFFENQTDDSEDSPYDIEREFRELEKMYEEPMEDWRVV</sequence>